<dbReference type="RefSeq" id="WP_010776586.1">
    <property type="nucleotide sequence ID" value="NZ_CP072894.1"/>
</dbReference>
<protein>
    <submittedName>
        <fullName evidence="8">GntR family transcriptional regulator</fullName>
    </submittedName>
</protein>
<comment type="caution">
    <text evidence="8">The sequence shown here is derived from an EMBL/GenBank/DDBJ whole genome shotgun (WGS) entry which is preliminary data.</text>
</comment>
<dbReference type="CDD" id="cd00609">
    <property type="entry name" value="AAT_like"/>
    <property type="match status" value="1"/>
</dbReference>
<dbReference type="Gene3D" id="3.40.640.10">
    <property type="entry name" value="Type I PLP-dependent aspartate aminotransferase-like (Major domain)"/>
    <property type="match status" value="1"/>
</dbReference>
<dbReference type="SUPFAM" id="SSF53383">
    <property type="entry name" value="PLP-dependent transferases"/>
    <property type="match status" value="1"/>
</dbReference>
<keyword evidence="2" id="KW-0808">Transferase</keyword>
<keyword evidence="6" id="KW-0804">Transcription</keyword>
<keyword evidence="5" id="KW-0238">DNA-binding</keyword>
<accession>A0A132P846</accession>
<dbReference type="AlphaFoldDB" id="A0A132P846"/>
<reference evidence="8 9" key="1">
    <citation type="submission" date="2016-01" db="EMBL/GenBank/DDBJ databases">
        <title>Molecular Mechanisms for transfer of large genomic segments between Enterococcus faecium strains.</title>
        <authorList>
            <person name="Garcia-Solache M.A."/>
            <person name="Lebreton F."/>
            <person name="Mclaughlin R.E."/>
            <person name="Whiteaker J.D."/>
            <person name="Gilmore M.S."/>
            <person name="Rice L.B."/>
        </authorList>
    </citation>
    <scope>NUCLEOTIDE SEQUENCE [LARGE SCALE GENOMIC DNA]</scope>
    <source>
        <strain evidence="8 9">D344RRF x C68</strain>
    </source>
</reference>
<dbReference type="InterPro" id="IPR015424">
    <property type="entry name" value="PyrdxlP-dep_Trfase"/>
</dbReference>
<dbReference type="SMART" id="SM00345">
    <property type="entry name" value="HTH_GNTR"/>
    <property type="match status" value="1"/>
</dbReference>
<evidence type="ECO:0000313" key="9">
    <source>
        <dbReference type="Proteomes" id="UP000070452"/>
    </source>
</evidence>
<evidence type="ECO:0000256" key="4">
    <source>
        <dbReference type="ARBA" id="ARBA00023015"/>
    </source>
</evidence>
<evidence type="ECO:0000256" key="5">
    <source>
        <dbReference type="ARBA" id="ARBA00023125"/>
    </source>
</evidence>
<dbReference type="Gene3D" id="1.10.10.10">
    <property type="entry name" value="Winged helix-like DNA-binding domain superfamily/Winged helix DNA-binding domain"/>
    <property type="match status" value="1"/>
</dbReference>
<dbReference type="InterPro" id="IPR000524">
    <property type="entry name" value="Tscrpt_reg_HTH_GntR"/>
</dbReference>
<evidence type="ECO:0000256" key="3">
    <source>
        <dbReference type="ARBA" id="ARBA00022898"/>
    </source>
</evidence>
<feature type="domain" description="HTH gntR-type" evidence="7">
    <location>
        <begin position="22"/>
        <end position="90"/>
    </location>
</feature>
<evidence type="ECO:0000256" key="2">
    <source>
        <dbReference type="ARBA" id="ARBA00022576"/>
    </source>
</evidence>
<dbReference type="CDD" id="cd07377">
    <property type="entry name" value="WHTH_GntR"/>
    <property type="match status" value="1"/>
</dbReference>
<dbReference type="Pfam" id="PF00392">
    <property type="entry name" value="GntR"/>
    <property type="match status" value="1"/>
</dbReference>
<evidence type="ECO:0000256" key="1">
    <source>
        <dbReference type="ARBA" id="ARBA00005384"/>
    </source>
</evidence>
<dbReference type="SUPFAM" id="SSF46785">
    <property type="entry name" value="Winged helix' DNA-binding domain"/>
    <property type="match status" value="1"/>
</dbReference>
<dbReference type="GO" id="GO:0008483">
    <property type="term" value="F:transaminase activity"/>
    <property type="evidence" value="ECO:0007669"/>
    <property type="project" value="UniProtKB-KW"/>
</dbReference>
<dbReference type="PANTHER" id="PTHR46577:SF1">
    <property type="entry name" value="HTH-TYPE TRANSCRIPTIONAL REGULATORY PROTEIN GABR"/>
    <property type="match status" value="1"/>
</dbReference>
<evidence type="ECO:0000256" key="6">
    <source>
        <dbReference type="ARBA" id="ARBA00023163"/>
    </source>
</evidence>
<keyword evidence="2" id="KW-0032">Aminotransferase</keyword>
<evidence type="ECO:0000259" key="7">
    <source>
        <dbReference type="PROSITE" id="PS50949"/>
    </source>
</evidence>
<dbReference type="GO" id="GO:0030170">
    <property type="term" value="F:pyridoxal phosphate binding"/>
    <property type="evidence" value="ECO:0007669"/>
    <property type="project" value="InterPro"/>
</dbReference>
<proteinExistence type="inferred from homology"/>
<name>A0A132P846_ENTFC</name>
<dbReference type="PANTHER" id="PTHR46577">
    <property type="entry name" value="HTH-TYPE TRANSCRIPTIONAL REGULATORY PROTEIN GABR"/>
    <property type="match status" value="1"/>
</dbReference>
<sequence length="468" mass="53533">MPINSYDNYPLTWRPDKQKLKRPYYRSLIQQLEQDILKNKLQKNTQLPSQRELADYLDLNFTTVGKAYKYGIEKGLLYTNIGSGTFISPNVFESITISSNEVTEHIIDFGLVSSFEECNKFVVPFIQSTSNNPNLVGLLNYQDPKGTNFQLTTAANWLKTQGVIPSLESLSIVSGVQNGLAITLSALFSPGDRIATDRYTYANFIELAQLYHLEIVPIDFDEQGMRPDILIQECRKKKIHGVFLMPSCNNPIGFQISHKRREQLAEVIEKEGLWVIEDDIHSFLTTYYQHTIIPPFQKLLPNQTIYLAGMTKFICSGLRVAYLVVPVHVQSKIEQAIFNINVKTSGLDVEVITQILHSNEANRILETKLSLTKRANQLFDSLFKVEKPTNRVPYYRILPVDPEIDPKIIENDFLANGIRLYHSRRFTTRAQPDAFVRISLSSNNLEILASGLSIVKEKIKKYELYPWC</sequence>
<gene>
    <name evidence="8" type="ORF">AWT83_08460</name>
</gene>
<dbReference type="InterPro" id="IPR036388">
    <property type="entry name" value="WH-like_DNA-bd_sf"/>
</dbReference>
<dbReference type="EMBL" id="LRHK01000001">
    <property type="protein sequence ID" value="KWX18493.1"/>
    <property type="molecule type" value="Genomic_DNA"/>
</dbReference>
<keyword evidence="4" id="KW-0805">Transcription regulation</keyword>
<evidence type="ECO:0000313" key="8">
    <source>
        <dbReference type="EMBL" id="KWX18493.1"/>
    </source>
</evidence>
<dbReference type="InterPro" id="IPR004839">
    <property type="entry name" value="Aminotransferase_I/II_large"/>
</dbReference>
<dbReference type="InterPro" id="IPR036390">
    <property type="entry name" value="WH_DNA-bd_sf"/>
</dbReference>
<dbReference type="InterPro" id="IPR015421">
    <property type="entry name" value="PyrdxlP-dep_Trfase_major"/>
</dbReference>
<dbReference type="GO" id="GO:0003677">
    <property type="term" value="F:DNA binding"/>
    <property type="evidence" value="ECO:0007669"/>
    <property type="project" value="UniProtKB-KW"/>
</dbReference>
<dbReference type="Proteomes" id="UP000070452">
    <property type="component" value="Unassembled WGS sequence"/>
</dbReference>
<dbReference type="Pfam" id="PF00155">
    <property type="entry name" value="Aminotran_1_2"/>
    <property type="match status" value="1"/>
</dbReference>
<dbReference type="InterPro" id="IPR015422">
    <property type="entry name" value="PyrdxlP-dep_Trfase_small"/>
</dbReference>
<dbReference type="InterPro" id="IPR051446">
    <property type="entry name" value="HTH_trans_reg/aminotransferase"/>
</dbReference>
<comment type="similarity">
    <text evidence="1">In the C-terminal section; belongs to the class-I pyridoxal-phosphate-dependent aminotransferase family.</text>
</comment>
<keyword evidence="3" id="KW-0663">Pyridoxal phosphate</keyword>
<dbReference type="Gene3D" id="3.90.1150.10">
    <property type="entry name" value="Aspartate Aminotransferase, domain 1"/>
    <property type="match status" value="1"/>
</dbReference>
<dbReference type="GO" id="GO:0003700">
    <property type="term" value="F:DNA-binding transcription factor activity"/>
    <property type="evidence" value="ECO:0007669"/>
    <property type="project" value="InterPro"/>
</dbReference>
<dbReference type="PROSITE" id="PS50949">
    <property type="entry name" value="HTH_GNTR"/>
    <property type="match status" value="1"/>
</dbReference>
<organism evidence="8 9">
    <name type="scientific">Enterococcus faecium</name>
    <name type="common">Streptococcus faecium</name>
    <dbReference type="NCBI Taxonomy" id="1352"/>
    <lineage>
        <taxon>Bacteria</taxon>
        <taxon>Bacillati</taxon>
        <taxon>Bacillota</taxon>
        <taxon>Bacilli</taxon>
        <taxon>Lactobacillales</taxon>
        <taxon>Enterococcaceae</taxon>
        <taxon>Enterococcus</taxon>
    </lineage>
</organism>